<feature type="domain" description="SET" evidence="8">
    <location>
        <begin position="145"/>
        <end position="261"/>
    </location>
</feature>
<keyword evidence="6" id="KW-0479">Metal-binding</keyword>
<dbReference type="Gene3D" id="2.170.270.10">
    <property type="entry name" value="SET domain"/>
    <property type="match status" value="1"/>
</dbReference>
<dbReference type="PANTHER" id="PTHR46223">
    <property type="entry name" value="HISTONE-LYSINE N-METHYLTRANSFERASE SUV39H"/>
    <property type="match status" value="1"/>
</dbReference>
<comment type="subcellular location">
    <subcellularLocation>
        <location evidence="1">Chromosome</location>
    </subcellularLocation>
</comment>
<evidence type="ECO:0000313" key="9">
    <source>
        <dbReference type="EMBL" id="KAF2016080.1"/>
    </source>
</evidence>
<evidence type="ECO:0000259" key="8">
    <source>
        <dbReference type="PROSITE" id="PS50280"/>
    </source>
</evidence>
<dbReference type="PROSITE" id="PS50280">
    <property type="entry name" value="SET"/>
    <property type="match status" value="1"/>
</dbReference>
<evidence type="ECO:0000256" key="5">
    <source>
        <dbReference type="ARBA" id="ARBA00022691"/>
    </source>
</evidence>
<dbReference type="EMBL" id="ML978069">
    <property type="protein sequence ID" value="KAF2016080.1"/>
    <property type="molecule type" value="Genomic_DNA"/>
</dbReference>
<evidence type="ECO:0000313" key="10">
    <source>
        <dbReference type="Proteomes" id="UP000799778"/>
    </source>
</evidence>
<keyword evidence="10" id="KW-1185">Reference proteome</keyword>
<sequence length="295" mass="34516">MSEMTDAEIRDLLRACPTFKYLKSIQAQNPGTKSTQQVLKTSKLVHNNKIIRPRCVFQYFIDPKNWKRRRKPKSWPRYLNWPRDILRGTRHPKYDERSYKAGKLKWSEDCQGKNCQDMGHRNAREPCDCVTPDWHSVNNTSWMNREIELWWKNPILGVSTISKRSHQSGEILGEYFGEIIPVQKKGTDCTYFFSLPLSQEDDQSLIGFVDAARVGSWTRFINHSCRPNTAFEFRRVGSTQRIVIVAEREIVAGEEILIDYGESYWESLKDEGKYCRCGKGCKYKEPKTNTQGRQM</sequence>
<keyword evidence="2" id="KW-0158">Chromosome</keyword>
<proteinExistence type="predicted"/>
<keyword evidence="5" id="KW-0949">S-adenosyl-L-methionine</keyword>
<evidence type="ECO:0000256" key="1">
    <source>
        <dbReference type="ARBA" id="ARBA00004286"/>
    </source>
</evidence>
<dbReference type="GO" id="GO:0005694">
    <property type="term" value="C:chromosome"/>
    <property type="evidence" value="ECO:0007669"/>
    <property type="project" value="UniProtKB-SubCell"/>
</dbReference>
<evidence type="ECO:0000256" key="4">
    <source>
        <dbReference type="ARBA" id="ARBA00022679"/>
    </source>
</evidence>
<dbReference type="AlphaFoldDB" id="A0A6A5XTU6"/>
<dbReference type="SMART" id="SM00317">
    <property type="entry name" value="SET"/>
    <property type="match status" value="1"/>
</dbReference>
<dbReference type="SUPFAM" id="SSF82199">
    <property type="entry name" value="SET domain"/>
    <property type="match status" value="1"/>
</dbReference>
<dbReference type="GO" id="GO:0032259">
    <property type="term" value="P:methylation"/>
    <property type="evidence" value="ECO:0007669"/>
    <property type="project" value="UniProtKB-KW"/>
</dbReference>
<evidence type="ECO:0000256" key="2">
    <source>
        <dbReference type="ARBA" id="ARBA00022454"/>
    </source>
</evidence>
<dbReference type="InterPro" id="IPR050973">
    <property type="entry name" value="H3K9_Histone-Lys_N-MTase"/>
</dbReference>
<dbReference type="Pfam" id="PF00856">
    <property type="entry name" value="SET"/>
    <property type="match status" value="1"/>
</dbReference>
<dbReference type="GO" id="GO:0046872">
    <property type="term" value="F:metal ion binding"/>
    <property type="evidence" value="ECO:0007669"/>
    <property type="project" value="UniProtKB-KW"/>
</dbReference>
<dbReference type="InterPro" id="IPR001214">
    <property type="entry name" value="SET_dom"/>
</dbReference>
<evidence type="ECO:0000256" key="6">
    <source>
        <dbReference type="ARBA" id="ARBA00022723"/>
    </source>
</evidence>
<keyword evidence="3" id="KW-0489">Methyltransferase</keyword>
<reference evidence="9" key="1">
    <citation type="journal article" date="2020" name="Stud. Mycol.">
        <title>101 Dothideomycetes genomes: a test case for predicting lifestyles and emergence of pathogens.</title>
        <authorList>
            <person name="Haridas S."/>
            <person name="Albert R."/>
            <person name="Binder M."/>
            <person name="Bloem J."/>
            <person name="Labutti K."/>
            <person name="Salamov A."/>
            <person name="Andreopoulos B."/>
            <person name="Baker S."/>
            <person name="Barry K."/>
            <person name="Bills G."/>
            <person name="Bluhm B."/>
            <person name="Cannon C."/>
            <person name="Castanera R."/>
            <person name="Culley D."/>
            <person name="Daum C."/>
            <person name="Ezra D."/>
            <person name="Gonzalez J."/>
            <person name="Henrissat B."/>
            <person name="Kuo A."/>
            <person name="Liang C."/>
            <person name="Lipzen A."/>
            <person name="Lutzoni F."/>
            <person name="Magnuson J."/>
            <person name="Mondo S."/>
            <person name="Nolan M."/>
            <person name="Ohm R."/>
            <person name="Pangilinan J."/>
            <person name="Park H.-J."/>
            <person name="Ramirez L."/>
            <person name="Alfaro M."/>
            <person name="Sun H."/>
            <person name="Tritt A."/>
            <person name="Yoshinaga Y."/>
            <person name="Zwiers L.-H."/>
            <person name="Turgeon B."/>
            <person name="Goodwin S."/>
            <person name="Spatafora J."/>
            <person name="Crous P."/>
            <person name="Grigoriev I."/>
        </authorList>
    </citation>
    <scope>NUCLEOTIDE SEQUENCE</scope>
    <source>
        <strain evidence="9">CBS 175.79</strain>
    </source>
</reference>
<dbReference type="OrthoDB" id="308383at2759"/>
<evidence type="ECO:0000256" key="7">
    <source>
        <dbReference type="ARBA" id="ARBA00022833"/>
    </source>
</evidence>
<keyword evidence="7" id="KW-0862">Zinc</keyword>
<dbReference type="GeneID" id="54289383"/>
<name>A0A6A5XTU6_9PLEO</name>
<accession>A0A6A5XTU6</accession>
<organism evidence="9 10">
    <name type="scientific">Aaosphaeria arxii CBS 175.79</name>
    <dbReference type="NCBI Taxonomy" id="1450172"/>
    <lineage>
        <taxon>Eukaryota</taxon>
        <taxon>Fungi</taxon>
        <taxon>Dikarya</taxon>
        <taxon>Ascomycota</taxon>
        <taxon>Pezizomycotina</taxon>
        <taxon>Dothideomycetes</taxon>
        <taxon>Pleosporomycetidae</taxon>
        <taxon>Pleosporales</taxon>
        <taxon>Pleosporales incertae sedis</taxon>
        <taxon>Aaosphaeria</taxon>
    </lineage>
</organism>
<dbReference type="GO" id="GO:0008168">
    <property type="term" value="F:methyltransferase activity"/>
    <property type="evidence" value="ECO:0007669"/>
    <property type="project" value="UniProtKB-KW"/>
</dbReference>
<evidence type="ECO:0000256" key="3">
    <source>
        <dbReference type="ARBA" id="ARBA00022603"/>
    </source>
</evidence>
<dbReference type="InterPro" id="IPR046341">
    <property type="entry name" value="SET_dom_sf"/>
</dbReference>
<dbReference type="Proteomes" id="UP000799778">
    <property type="component" value="Unassembled WGS sequence"/>
</dbReference>
<dbReference type="PANTHER" id="PTHR46223:SF3">
    <property type="entry name" value="HISTONE-LYSINE N-METHYLTRANSFERASE SET-23"/>
    <property type="match status" value="1"/>
</dbReference>
<gene>
    <name evidence="9" type="ORF">BU24DRAFT_462280</name>
</gene>
<keyword evidence="4" id="KW-0808">Transferase</keyword>
<protein>
    <submittedName>
        <fullName evidence="9">SET domain-containing protein</fullName>
    </submittedName>
</protein>
<dbReference type="RefSeq" id="XP_033384419.1">
    <property type="nucleotide sequence ID" value="XM_033531986.1"/>
</dbReference>